<dbReference type="PANTHER" id="PTHR30146:SF120">
    <property type="entry name" value="ALANINE RACEMASE"/>
    <property type="match status" value="1"/>
</dbReference>
<name>A0A0K8QKW8_9GAMM</name>
<dbReference type="HOGENOM" id="CLU_037628_6_2_6"/>
<evidence type="ECO:0000313" key="7">
    <source>
        <dbReference type="Proteomes" id="UP000253740"/>
    </source>
</evidence>
<reference evidence="5" key="1">
    <citation type="submission" date="2015-03" db="EMBL/GenBank/DDBJ databases">
        <title>Draft genome sequence of Mizugakiibacter sediminis skMP5.</title>
        <authorList>
            <person name="Watanabe T."/>
            <person name="Kojima H."/>
            <person name="Fukui M."/>
        </authorList>
    </citation>
    <scope>NUCLEOTIDE SEQUENCE</scope>
    <source>
        <strain evidence="5">SkMP5</strain>
    </source>
</reference>
<dbReference type="InterPro" id="IPR000843">
    <property type="entry name" value="HTH_LacI"/>
</dbReference>
<feature type="domain" description="HTH lacI-type" evidence="4">
    <location>
        <begin position="5"/>
        <end position="59"/>
    </location>
</feature>
<proteinExistence type="predicted"/>
<reference evidence="6" key="2">
    <citation type="submission" date="2015-08" db="EMBL/GenBank/DDBJ databases">
        <title>Complete DNA Sequence of Pseudomonas syringae pv. actinidiae, the Causal Agent of Kiwifruit Canker Disease.</title>
        <authorList>
            <person name="Rikkerink E.H.A."/>
            <person name="Fineran P.C."/>
        </authorList>
    </citation>
    <scope>NUCLEOTIDE SEQUENCE</scope>
    <source>
        <strain evidence="6">SkMP5</strain>
    </source>
</reference>
<dbReference type="GO" id="GO:0003700">
    <property type="term" value="F:DNA-binding transcription factor activity"/>
    <property type="evidence" value="ECO:0007669"/>
    <property type="project" value="TreeGrafter"/>
</dbReference>
<sequence length="346" mass="37544">MKGKATSFDIAYHAGVSQSTVSRALRNSPSVSLDTRRRIQAIAKQLNYKVDKNASSLRRQHATTLALLLFEDPTSDDSLINPFFLSMLGSITRTCARQGYDLLISFQQLSEDWHADYQDAHKADGLILLGYGDYLVSRDRLRKLEAQGTHFVRWGAVVEGQPGISVGCDNVQGGRLMTEHLLGLGRRRIAFIGNASAHCPEFLDRYLGHGAALRAAGLPVDPALHVDDATDSTEEVGYRALCDLRARGVAFDAVFAASDLLAIGAMRALDDAGVRVPAEVSVAGFDDIPMARFATPPLTTVVQNTKLAGELLVERLLKQIRGEPVESTMLPAELVIRRSCGARSAA</sequence>
<evidence type="ECO:0000313" key="5">
    <source>
        <dbReference type="EMBL" id="GAN44985.1"/>
    </source>
</evidence>
<dbReference type="InterPro" id="IPR046335">
    <property type="entry name" value="LacI/GalR-like_sensor"/>
</dbReference>
<dbReference type="OrthoDB" id="5681588at2"/>
<keyword evidence="7" id="KW-1185">Reference proteome</keyword>
<dbReference type="EMBL" id="DF952379">
    <property type="protein sequence ID" value="GAN44985.1"/>
    <property type="molecule type" value="Genomic_DNA"/>
</dbReference>
<dbReference type="PANTHER" id="PTHR30146">
    <property type="entry name" value="LACI-RELATED TRANSCRIPTIONAL REPRESSOR"/>
    <property type="match status" value="1"/>
</dbReference>
<keyword evidence="3" id="KW-0804">Transcription</keyword>
<dbReference type="AlphaFoldDB" id="A0A0K8QKW8"/>
<keyword evidence="2" id="KW-0238">DNA-binding</keyword>
<dbReference type="Pfam" id="PF13377">
    <property type="entry name" value="Peripla_BP_3"/>
    <property type="match status" value="1"/>
</dbReference>
<dbReference type="EMBL" id="DF970162">
    <property type="protein sequence ID" value="GAP65585.1"/>
    <property type="molecule type" value="Genomic_DNA"/>
</dbReference>
<evidence type="ECO:0000256" key="3">
    <source>
        <dbReference type="ARBA" id="ARBA00023163"/>
    </source>
</evidence>
<evidence type="ECO:0000259" key="4">
    <source>
        <dbReference type="PROSITE" id="PS50932"/>
    </source>
</evidence>
<dbReference type="CDD" id="cd06295">
    <property type="entry name" value="PBP1_CelR"/>
    <property type="match status" value="1"/>
</dbReference>
<dbReference type="Gene3D" id="3.40.50.2300">
    <property type="match status" value="2"/>
</dbReference>
<evidence type="ECO:0000313" key="6">
    <source>
        <dbReference type="EMBL" id="GAP65585.1"/>
    </source>
</evidence>
<dbReference type="STRING" id="1475481.GCA_000953855_00887"/>
<dbReference type="Proteomes" id="UP000253740">
    <property type="component" value="Unassembled WGS sequence"/>
</dbReference>
<dbReference type="InterPro" id="IPR010982">
    <property type="entry name" value="Lambda_DNA-bd_dom_sf"/>
</dbReference>
<evidence type="ECO:0000256" key="1">
    <source>
        <dbReference type="ARBA" id="ARBA00023015"/>
    </source>
</evidence>
<dbReference type="InterPro" id="IPR028082">
    <property type="entry name" value="Peripla_BP_I"/>
</dbReference>
<dbReference type="Pfam" id="PF00356">
    <property type="entry name" value="LacI"/>
    <property type="match status" value="1"/>
</dbReference>
<dbReference type="CDD" id="cd01392">
    <property type="entry name" value="HTH_LacI"/>
    <property type="match status" value="1"/>
</dbReference>
<dbReference type="RefSeq" id="WP_062535469.1">
    <property type="nucleotide sequence ID" value="NZ_DF970162.1"/>
</dbReference>
<accession>A0A0K8QKW8</accession>
<keyword evidence="1" id="KW-0805">Transcription regulation</keyword>
<organism evidence="6">
    <name type="scientific">Mizugakiibacter sediminis</name>
    <dbReference type="NCBI Taxonomy" id="1475481"/>
    <lineage>
        <taxon>Bacteria</taxon>
        <taxon>Pseudomonadati</taxon>
        <taxon>Pseudomonadota</taxon>
        <taxon>Gammaproteobacteria</taxon>
        <taxon>Lysobacterales</taxon>
        <taxon>Rhodanobacteraceae</taxon>
        <taxon>Mizugakiibacter</taxon>
    </lineage>
</organism>
<dbReference type="SMART" id="SM00354">
    <property type="entry name" value="HTH_LACI"/>
    <property type="match status" value="1"/>
</dbReference>
<evidence type="ECO:0000256" key="2">
    <source>
        <dbReference type="ARBA" id="ARBA00023125"/>
    </source>
</evidence>
<protein>
    <submittedName>
        <fullName evidence="6">LacI family transcriptional regulator</fullName>
    </submittedName>
</protein>
<gene>
    <name evidence="5" type="ORF">MBSD_1523</name>
    <name evidence="6" type="ORF">MBSD_n0875</name>
</gene>
<dbReference type="PROSITE" id="PS50932">
    <property type="entry name" value="HTH_LACI_2"/>
    <property type="match status" value="1"/>
</dbReference>
<dbReference type="Gene3D" id="1.10.260.40">
    <property type="entry name" value="lambda repressor-like DNA-binding domains"/>
    <property type="match status" value="1"/>
</dbReference>
<dbReference type="GO" id="GO:0000976">
    <property type="term" value="F:transcription cis-regulatory region binding"/>
    <property type="evidence" value="ECO:0007669"/>
    <property type="project" value="TreeGrafter"/>
</dbReference>
<dbReference type="SUPFAM" id="SSF53822">
    <property type="entry name" value="Periplasmic binding protein-like I"/>
    <property type="match status" value="1"/>
</dbReference>
<dbReference type="SUPFAM" id="SSF47413">
    <property type="entry name" value="lambda repressor-like DNA-binding domains"/>
    <property type="match status" value="1"/>
</dbReference>